<protein>
    <submittedName>
        <fullName evidence="1">Uncharacterized protein</fullName>
    </submittedName>
</protein>
<dbReference type="EMBL" id="GBXM01075978">
    <property type="protein sequence ID" value="JAH32599.1"/>
    <property type="molecule type" value="Transcribed_RNA"/>
</dbReference>
<proteinExistence type="predicted"/>
<organism evidence="1">
    <name type="scientific">Anguilla anguilla</name>
    <name type="common">European freshwater eel</name>
    <name type="synonym">Muraena anguilla</name>
    <dbReference type="NCBI Taxonomy" id="7936"/>
    <lineage>
        <taxon>Eukaryota</taxon>
        <taxon>Metazoa</taxon>
        <taxon>Chordata</taxon>
        <taxon>Craniata</taxon>
        <taxon>Vertebrata</taxon>
        <taxon>Euteleostomi</taxon>
        <taxon>Actinopterygii</taxon>
        <taxon>Neopterygii</taxon>
        <taxon>Teleostei</taxon>
        <taxon>Anguilliformes</taxon>
        <taxon>Anguillidae</taxon>
        <taxon>Anguilla</taxon>
    </lineage>
</organism>
<name>A0A0E9RTY3_ANGAN</name>
<evidence type="ECO:0000313" key="1">
    <source>
        <dbReference type="EMBL" id="JAH32599.1"/>
    </source>
</evidence>
<sequence length="18" mass="2188">MYVFNLMSKKEQCSVSHR</sequence>
<dbReference type="AlphaFoldDB" id="A0A0E9RTY3"/>
<reference evidence="1" key="1">
    <citation type="submission" date="2014-11" db="EMBL/GenBank/DDBJ databases">
        <authorList>
            <person name="Amaro Gonzalez C."/>
        </authorList>
    </citation>
    <scope>NUCLEOTIDE SEQUENCE</scope>
</reference>
<accession>A0A0E9RTY3</accession>
<reference evidence="1" key="2">
    <citation type="journal article" date="2015" name="Fish Shellfish Immunol.">
        <title>Early steps in the European eel (Anguilla anguilla)-Vibrio vulnificus interaction in the gills: Role of the RtxA13 toxin.</title>
        <authorList>
            <person name="Callol A."/>
            <person name="Pajuelo D."/>
            <person name="Ebbesson L."/>
            <person name="Teles M."/>
            <person name="MacKenzie S."/>
            <person name="Amaro C."/>
        </authorList>
    </citation>
    <scope>NUCLEOTIDE SEQUENCE</scope>
</reference>